<name>A0A6C0JQG5_9ZZZZ</name>
<dbReference type="EMBL" id="MN740685">
    <property type="protein sequence ID" value="QHU07643.1"/>
    <property type="molecule type" value="Genomic_DNA"/>
</dbReference>
<evidence type="ECO:0000313" key="2">
    <source>
        <dbReference type="EMBL" id="QHU07643.1"/>
    </source>
</evidence>
<organism evidence="2">
    <name type="scientific">viral metagenome</name>
    <dbReference type="NCBI Taxonomy" id="1070528"/>
    <lineage>
        <taxon>unclassified sequences</taxon>
        <taxon>metagenomes</taxon>
        <taxon>organismal metagenomes</taxon>
    </lineage>
</organism>
<accession>A0A6C0JQG5</accession>
<feature type="coiled-coil region" evidence="1">
    <location>
        <begin position="155"/>
        <end position="214"/>
    </location>
</feature>
<evidence type="ECO:0000256" key="1">
    <source>
        <dbReference type="SAM" id="Coils"/>
    </source>
</evidence>
<proteinExistence type="predicted"/>
<sequence length="233" mass="27402">MDQTIPTRALASIPTQRAESGELRSGARILLSSKEIIRRIYIETYKHLEKKKQDLLRNNISKEYIELFILPLNRNIQVYLSSKLNDLTTQNVETKCESILIKWLAYEVFLSSSYRMDIQKYKKKMSDIRKLEEIKNNGMLECRLKALQVRESVLEDELESKVKQLEENVTENLIEQNKQLKRENGKLKKRIFLMKRLTKKKNDENSKLKHLISTDATVFLSSYDVFQSLTALK</sequence>
<keyword evidence="1" id="KW-0175">Coiled coil</keyword>
<dbReference type="AlphaFoldDB" id="A0A6C0JQG5"/>
<reference evidence="2" key="1">
    <citation type="journal article" date="2020" name="Nature">
        <title>Giant virus diversity and host interactions through global metagenomics.</title>
        <authorList>
            <person name="Schulz F."/>
            <person name="Roux S."/>
            <person name="Paez-Espino D."/>
            <person name="Jungbluth S."/>
            <person name="Walsh D.A."/>
            <person name="Denef V.J."/>
            <person name="McMahon K.D."/>
            <person name="Konstantinidis K.T."/>
            <person name="Eloe-Fadrosh E.A."/>
            <person name="Kyrpides N.C."/>
            <person name="Woyke T."/>
        </authorList>
    </citation>
    <scope>NUCLEOTIDE SEQUENCE</scope>
    <source>
        <strain evidence="2">GVMAG-S-1041349-163</strain>
    </source>
</reference>
<protein>
    <submittedName>
        <fullName evidence="2">Uncharacterized protein</fullName>
    </submittedName>
</protein>